<proteinExistence type="predicted"/>
<protein>
    <recommendedName>
        <fullName evidence="4">Reverse transcriptase domain-containing protein</fullName>
    </recommendedName>
</protein>
<feature type="transmembrane region" description="Helical" evidence="1">
    <location>
        <begin position="6"/>
        <end position="24"/>
    </location>
</feature>
<name>A0A6A6DTL8_9PEZI</name>
<keyword evidence="3" id="KW-1185">Reference proteome</keyword>
<dbReference type="Proteomes" id="UP000800200">
    <property type="component" value="Unassembled WGS sequence"/>
</dbReference>
<evidence type="ECO:0008006" key="4">
    <source>
        <dbReference type="Google" id="ProtNLM"/>
    </source>
</evidence>
<organism evidence="2 3">
    <name type="scientific">Zopfia rhizophila CBS 207.26</name>
    <dbReference type="NCBI Taxonomy" id="1314779"/>
    <lineage>
        <taxon>Eukaryota</taxon>
        <taxon>Fungi</taxon>
        <taxon>Dikarya</taxon>
        <taxon>Ascomycota</taxon>
        <taxon>Pezizomycotina</taxon>
        <taxon>Dothideomycetes</taxon>
        <taxon>Dothideomycetes incertae sedis</taxon>
        <taxon>Zopfiaceae</taxon>
        <taxon>Zopfia</taxon>
    </lineage>
</organism>
<reference evidence="2" key="1">
    <citation type="journal article" date="2020" name="Stud. Mycol.">
        <title>101 Dothideomycetes genomes: a test case for predicting lifestyles and emergence of pathogens.</title>
        <authorList>
            <person name="Haridas S."/>
            <person name="Albert R."/>
            <person name="Binder M."/>
            <person name="Bloem J."/>
            <person name="Labutti K."/>
            <person name="Salamov A."/>
            <person name="Andreopoulos B."/>
            <person name="Baker S."/>
            <person name="Barry K."/>
            <person name="Bills G."/>
            <person name="Bluhm B."/>
            <person name="Cannon C."/>
            <person name="Castanera R."/>
            <person name="Culley D."/>
            <person name="Daum C."/>
            <person name="Ezra D."/>
            <person name="Gonzalez J."/>
            <person name="Henrissat B."/>
            <person name="Kuo A."/>
            <person name="Liang C."/>
            <person name="Lipzen A."/>
            <person name="Lutzoni F."/>
            <person name="Magnuson J."/>
            <person name="Mondo S."/>
            <person name="Nolan M."/>
            <person name="Ohm R."/>
            <person name="Pangilinan J."/>
            <person name="Park H.-J."/>
            <person name="Ramirez L."/>
            <person name="Alfaro M."/>
            <person name="Sun H."/>
            <person name="Tritt A."/>
            <person name="Yoshinaga Y."/>
            <person name="Zwiers L.-H."/>
            <person name="Turgeon B."/>
            <person name="Goodwin S."/>
            <person name="Spatafora J."/>
            <person name="Crous P."/>
            <person name="Grigoriev I."/>
        </authorList>
    </citation>
    <scope>NUCLEOTIDE SEQUENCE</scope>
    <source>
        <strain evidence="2">CBS 207.26</strain>
    </source>
</reference>
<keyword evidence="1" id="KW-0472">Membrane</keyword>
<feature type="non-terminal residue" evidence="2">
    <location>
        <position position="1"/>
    </location>
</feature>
<evidence type="ECO:0000256" key="1">
    <source>
        <dbReference type="SAM" id="Phobius"/>
    </source>
</evidence>
<accession>A0A6A6DTL8</accession>
<keyword evidence="1" id="KW-0812">Transmembrane</keyword>
<keyword evidence="1" id="KW-1133">Transmembrane helix</keyword>
<dbReference type="AlphaFoldDB" id="A0A6A6DTL8"/>
<gene>
    <name evidence="2" type="ORF">K469DRAFT_584835</name>
</gene>
<evidence type="ECO:0000313" key="2">
    <source>
        <dbReference type="EMBL" id="KAF2182934.1"/>
    </source>
</evidence>
<dbReference type="EMBL" id="ML994645">
    <property type="protein sequence ID" value="KAF2182934.1"/>
    <property type="molecule type" value="Genomic_DNA"/>
</dbReference>
<sequence length="64" mass="7222">IQTGILQGFPLSLILFLFFILELLEEFQRADGDTLAFGFINNTNLILWGNSAAENCQRLIAVYD</sequence>
<evidence type="ECO:0000313" key="3">
    <source>
        <dbReference type="Proteomes" id="UP000800200"/>
    </source>
</evidence>